<dbReference type="Proteomes" id="UP001302812">
    <property type="component" value="Unassembled WGS sequence"/>
</dbReference>
<dbReference type="PROSITE" id="PS50941">
    <property type="entry name" value="CHIT_BIND_I_2"/>
    <property type="match status" value="1"/>
</dbReference>
<dbReference type="PROSITE" id="PS51782">
    <property type="entry name" value="LYSM"/>
    <property type="match status" value="1"/>
</dbReference>
<comment type="caution">
    <text evidence="2">Lacks conserved residue(s) required for the propagation of feature annotation.</text>
</comment>
<feature type="compositionally biased region" description="Low complexity" evidence="3">
    <location>
        <begin position="251"/>
        <end position="277"/>
    </location>
</feature>
<dbReference type="GO" id="GO:0008061">
    <property type="term" value="F:chitin binding"/>
    <property type="evidence" value="ECO:0007669"/>
    <property type="project" value="UniProtKB-UniRule"/>
</dbReference>
<name>A0AAN6T8E1_9PEZI</name>
<dbReference type="GeneID" id="89940051"/>
<dbReference type="Gene3D" id="3.10.350.10">
    <property type="entry name" value="LysM domain"/>
    <property type="match status" value="1"/>
</dbReference>
<feature type="domain" description="Chitin-binding type-1" evidence="5">
    <location>
        <begin position="196"/>
        <end position="241"/>
    </location>
</feature>
<dbReference type="Gene3D" id="3.30.60.10">
    <property type="entry name" value="Endochitinase-like"/>
    <property type="match status" value="1"/>
</dbReference>
<evidence type="ECO:0000259" key="6">
    <source>
        <dbReference type="PROSITE" id="PS51782"/>
    </source>
</evidence>
<dbReference type="InterPro" id="IPR036861">
    <property type="entry name" value="Endochitinase-like_sf"/>
</dbReference>
<reference evidence="7" key="2">
    <citation type="submission" date="2023-05" db="EMBL/GenBank/DDBJ databases">
        <authorList>
            <consortium name="Lawrence Berkeley National Laboratory"/>
            <person name="Steindorff A."/>
            <person name="Hensen N."/>
            <person name="Bonometti L."/>
            <person name="Westerberg I."/>
            <person name="Brannstrom I.O."/>
            <person name="Guillou S."/>
            <person name="Cros-Aarteil S."/>
            <person name="Calhoun S."/>
            <person name="Haridas S."/>
            <person name="Kuo A."/>
            <person name="Mondo S."/>
            <person name="Pangilinan J."/>
            <person name="Riley R."/>
            <person name="Labutti K."/>
            <person name="Andreopoulos B."/>
            <person name="Lipzen A."/>
            <person name="Chen C."/>
            <person name="Yanf M."/>
            <person name="Daum C."/>
            <person name="Ng V."/>
            <person name="Clum A."/>
            <person name="Ohm R."/>
            <person name="Martin F."/>
            <person name="Silar P."/>
            <person name="Natvig D."/>
            <person name="Lalanne C."/>
            <person name="Gautier V."/>
            <person name="Ament-Velasquez S.L."/>
            <person name="Kruys A."/>
            <person name="Hutchinson M.I."/>
            <person name="Powell A.J."/>
            <person name="Barry K."/>
            <person name="Miller A.N."/>
            <person name="Grigoriev I.V."/>
            <person name="Debuchy R."/>
            <person name="Gladieux P."/>
            <person name="Thoren M.H."/>
            <person name="Johannesson H."/>
        </authorList>
    </citation>
    <scope>NUCLEOTIDE SEQUENCE</scope>
    <source>
        <strain evidence="7">CBS 508.74</strain>
    </source>
</reference>
<sequence length="465" mass="49859">MFLVQVLPLAVSLLFTQPLGVLANDCQPITWTKDRAAKRSPAGATDTAVAPIASAVMPIVARNESETRITRPPIQPGEINCRFWHKTYEDPNYYTCTEMANLYGITLKDFFFLNPTVLPDCSNLEPNTKYCVIGFIEPLRSTDGFCGPQHNNATCLGTEAQCCNAETWTCGNTEADCADGTCYEGACFGDKEYSTDGTCGWQHGSRMCAGKWGDCCHHNGTCGTGTAFCAKGNCQSGNCDWDAIFNLTTTSAPASSTSSSSTTTTSTTSSSSTTTTTDPRAWPTFTITNCVGGTGPGEKARSLCRMTCDRGFCPPPCTCTAPGTPNPLPDTPPGFHCWAVLSMPAEYDPLCSFICAYYGTGWMPVGYCTAIPYTTTPSDPRAVCVRGEGEGDYKGLCDFSCRYGFCPSDTCSCTLYGGPGTWWETQPDETGTPGVPAPGRDESFAELCNYACNYGYCPAEFCVIP</sequence>
<feature type="disulfide bond" evidence="2">
    <location>
        <begin position="215"/>
        <end position="229"/>
    </location>
</feature>
<dbReference type="InterPro" id="IPR018392">
    <property type="entry name" value="LysM"/>
</dbReference>
<feature type="signal peptide" evidence="4">
    <location>
        <begin position="1"/>
        <end position="23"/>
    </location>
</feature>
<evidence type="ECO:0000256" key="2">
    <source>
        <dbReference type="PROSITE-ProRule" id="PRU00261"/>
    </source>
</evidence>
<dbReference type="InterPro" id="IPR001002">
    <property type="entry name" value="Chitin-bd_1"/>
</dbReference>
<evidence type="ECO:0000313" key="8">
    <source>
        <dbReference type="Proteomes" id="UP001302812"/>
    </source>
</evidence>
<dbReference type="RefSeq" id="XP_064666600.1">
    <property type="nucleotide sequence ID" value="XM_064815926.1"/>
</dbReference>
<evidence type="ECO:0000256" key="1">
    <source>
        <dbReference type="ARBA" id="ARBA00022669"/>
    </source>
</evidence>
<feature type="region of interest" description="Disordered" evidence="3">
    <location>
        <begin position="251"/>
        <end position="280"/>
    </location>
</feature>
<keyword evidence="8" id="KW-1185">Reference proteome</keyword>
<feature type="domain" description="LysM" evidence="6">
    <location>
        <begin position="83"/>
        <end position="132"/>
    </location>
</feature>
<protein>
    <submittedName>
        <fullName evidence="7">Carbohydrate-binding module family 24 protein</fullName>
    </submittedName>
</protein>
<keyword evidence="1 2" id="KW-0147">Chitin-binding</keyword>
<accession>A0AAN6T8E1</accession>
<dbReference type="AlphaFoldDB" id="A0AAN6T8E1"/>
<evidence type="ECO:0000256" key="4">
    <source>
        <dbReference type="SAM" id="SignalP"/>
    </source>
</evidence>
<keyword evidence="4" id="KW-0732">Signal</keyword>
<gene>
    <name evidence="7" type="ORF">N656DRAFT_783319</name>
</gene>
<proteinExistence type="predicted"/>
<dbReference type="InterPro" id="IPR036779">
    <property type="entry name" value="LysM_dom_sf"/>
</dbReference>
<feature type="chain" id="PRO_5042819942" evidence="4">
    <location>
        <begin position="24"/>
        <end position="465"/>
    </location>
</feature>
<evidence type="ECO:0000313" key="7">
    <source>
        <dbReference type="EMBL" id="KAK4109030.1"/>
    </source>
</evidence>
<comment type="caution">
    <text evidence="7">The sequence shown here is derived from an EMBL/GenBank/DDBJ whole genome shotgun (WGS) entry which is preliminary data.</text>
</comment>
<organism evidence="7 8">
    <name type="scientific">Canariomyces notabilis</name>
    <dbReference type="NCBI Taxonomy" id="2074819"/>
    <lineage>
        <taxon>Eukaryota</taxon>
        <taxon>Fungi</taxon>
        <taxon>Dikarya</taxon>
        <taxon>Ascomycota</taxon>
        <taxon>Pezizomycotina</taxon>
        <taxon>Sordariomycetes</taxon>
        <taxon>Sordariomycetidae</taxon>
        <taxon>Sordariales</taxon>
        <taxon>Chaetomiaceae</taxon>
        <taxon>Canariomyces</taxon>
    </lineage>
</organism>
<evidence type="ECO:0000259" key="5">
    <source>
        <dbReference type="PROSITE" id="PS50941"/>
    </source>
</evidence>
<reference evidence="7" key="1">
    <citation type="journal article" date="2023" name="Mol. Phylogenet. Evol.">
        <title>Genome-scale phylogeny and comparative genomics of the fungal order Sordariales.</title>
        <authorList>
            <person name="Hensen N."/>
            <person name="Bonometti L."/>
            <person name="Westerberg I."/>
            <person name="Brannstrom I.O."/>
            <person name="Guillou S."/>
            <person name="Cros-Aarteil S."/>
            <person name="Calhoun S."/>
            <person name="Haridas S."/>
            <person name="Kuo A."/>
            <person name="Mondo S."/>
            <person name="Pangilinan J."/>
            <person name="Riley R."/>
            <person name="LaButti K."/>
            <person name="Andreopoulos B."/>
            <person name="Lipzen A."/>
            <person name="Chen C."/>
            <person name="Yan M."/>
            <person name="Daum C."/>
            <person name="Ng V."/>
            <person name="Clum A."/>
            <person name="Steindorff A."/>
            <person name="Ohm R.A."/>
            <person name="Martin F."/>
            <person name="Silar P."/>
            <person name="Natvig D.O."/>
            <person name="Lalanne C."/>
            <person name="Gautier V."/>
            <person name="Ament-Velasquez S.L."/>
            <person name="Kruys A."/>
            <person name="Hutchinson M.I."/>
            <person name="Powell A.J."/>
            <person name="Barry K."/>
            <person name="Miller A.N."/>
            <person name="Grigoriev I.V."/>
            <person name="Debuchy R."/>
            <person name="Gladieux P."/>
            <person name="Hiltunen Thoren M."/>
            <person name="Johannesson H."/>
        </authorList>
    </citation>
    <scope>NUCLEOTIDE SEQUENCE</scope>
    <source>
        <strain evidence="7">CBS 508.74</strain>
    </source>
</reference>
<evidence type="ECO:0000256" key="3">
    <source>
        <dbReference type="SAM" id="MobiDB-lite"/>
    </source>
</evidence>
<dbReference type="EMBL" id="MU853358">
    <property type="protein sequence ID" value="KAK4109030.1"/>
    <property type="molecule type" value="Genomic_DNA"/>
</dbReference>
<keyword evidence="2" id="KW-1015">Disulfide bond</keyword>